<dbReference type="PANTHER" id="PTHR13255">
    <property type="entry name" value="ATAXIN-10"/>
    <property type="match status" value="1"/>
</dbReference>
<evidence type="ECO:0000313" key="8">
    <source>
        <dbReference type="Proteomes" id="UP000625711"/>
    </source>
</evidence>
<dbReference type="Gene3D" id="1.25.10.10">
    <property type="entry name" value="Leucine-rich Repeat Variant"/>
    <property type="match status" value="1"/>
</dbReference>
<proteinExistence type="inferred from homology"/>
<evidence type="ECO:0000259" key="6">
    <source>
        <dbReference type="Pfam" id="PF09759"/>
    </source>
</evidence>
<dbReference type="GO" id="GO:0005829">
    <property type="term" value="C:cytosol"/>
    <property type="evidence" value="ECO:0007669"/>
    <property type="project" value="TreeGrafter"/>
</dbReference>
<reference evidence="7" key="1">
    <citation type="submission" date="2020-08" db="EMBL/GenBank/DDBJ databases">
        <title>Genome sequencing and assembly of the red palm weevil Rhynchophorus ferrugineus.</title>
        <authorList>
            <person name="Dias G.B."/>
            <person name="Bergman C.M."/>
            <person name="Manee M."/>
        </authorList>
    </citation>
    <scope>NUCLEOTIDE SEQUENCE</scope>
    <source>
        <strain evidence="7">AA-2017</strain>
        <tissue evidence="7">Whole larva</tissue>
    </source>
</reference>
<evidence type="ECO:0000313" key="7">
    <source>
        <dbReference type="EMBL" id="KAF7273708.1"/>
    </source>
</evidence>
<dbReference type="InterPro" id="IPR019156">
    <property type="entry name" value="Ataxin-10_domain"/>
</dbReference>
<dbReference type="Proteomes" id="UP000625711">
    <property type="component" value="Unassembled WGS sequence"/>
</dbReference>
<keyword evidence="4" id="KW-0131">Cell cycle</keyword>
<gene>
    <name evidence="7" type="ORF">GWI33_013593</name>
</gene>
<comment type="caution">
    <text evidence="7">The sequence shown here is derived from an EMBL/GenBank/DDBJ whole genome shotgun (WGS) entry which is preliminary data.</text>
</comment>
<keyword evidence="8" id="KW-1185">Reference proteome</keyword>
<dbReference type="SUPFAM" id="SSF48371">
    <property type="entry name" value="ARM repeat"/>
    <property type="match status" value="1"/>
</dbReference>
<accession>A0A834I7U1</accession>
<comment type="similarity">
    <text evidence="1">Belongs to the ataxin-10 family.</text>
</comment>
<feature type="domain" description="Ataxin-10" evidence="6">
    <location>
        <begin position="366"/>
        <end position="455"/>
    </location>
</feature>
<dbReference type="EMBL" id="JAACXV010013329">
    <property type="protein sequence ID" value="KAF7273708.1"/>
    <property type="molecule type" value="Genomic_DNA"/>
</dbReference>
<organism evidence="7 8">
    <name type="scientific">Rhynchophorus ferrugineus</name>
    <name type="common">Red palm weevil</name>
    <name type="synonym">Curculio ferrugineus</name>
    <dbReference type="NCBI Taxonomy" id="354439"/>
    <lineage>
        <taxon>Eukaryota</taxon>
        <taxon>Metazoa</taxon>
        <taxon>Ecdysozoa</taxon>
        <taxon>Arthropoda</taxon>
        <taxon>Hexapoda</taxon>
        <taxon>Insecta</taxon>
        <taxon>Pterygota</taxon>
        <taxon>Neoptera</taxon>
        <taxon>Endopterygota</taxon>
        <taxon>Coleoptera</taxon>
        <taxon>Polyphaga</taxon>
        <taxon>Cucujiformia</taxon>
        <taxon>Curculionidae</taxon>
        <taxon>Dryophthorinae</taxon>
        <taxon>Rhynchophorus</taxon>
    </lineage>
</organism>
<evidence type="ECO:0000256" key="3">
    <source>
        <dbReference type="ARBA" id="ARBA00022618"/>
    </source>
</evidence>
<keyword evidence="3" id="KW-0132">Cell division</keyword>
<dbReference type="InterPro" id="IPR016024">
    <property type="entry name" value="ARM-type_fold"/>
</dbReference>
<dbReference type="GO" id="GO:0051301">
    <property type="term" value="P:cell division"/>
    <property type="evidence" value="ECO:0007669"/>
    <property type="project" value="UniProtKB-KW"/>
</dbReference>
<dbReference type="InterPro" id="IPR011989">
    <property type="entry name" value="ARM-like"/>
</dbReference>
<protein>
    <recommendedName>
        <fullName evidence="2">Ataxin-10</fullName>
    </recommendedName>
</protein>
<comment type="function">
    <text evidence="5">May play a role in the regulation of cytokinesis. May play a role in signaling by stimulating protein glycosylation. Induces neuritogenesis by activating the Ras-MAP kinase pathway and is necessary for the survival of cerebellar neurons. Does not appear to play a major role in ciliogenesis.</text>
</comment>
<evidence type="ECO:0000256" key="4">
    <source>
        <dbReference type="ARBA" id="ARBA00023306"/>
    </source>
</evidence>
<dbReference type="AlphaFoldDB" id="A0A834I7U1"/>
<dbReference type="Pfam" id="PF09759">
    <property type="entry name" value="Atx10homo_assoc"/>
    <property type="match status" value="1"/>
</dbReference>
<dbReference type="InterPro" id="IPR051374">
    <property type="entry name" value="Ataxin-10/CTR86_families"/>
</dbReference>
<sequence>MDSSEPSHSNLSSICNISQLISENNWNEIKNQLEIFYRTYIVERESFSVLKEDVNVLLFATDIINSKFCWYNSLETPLADILTDIMKILRIYVTKEYVVMYLIENDNFYRIFDNLIKCIFTKKNMQALYTKYLLQCLVNMLTFGESNNEIRLKLASAFYEHIRYAFIENYGCLYEVSAVLYNILLKDDIQDISLLNAIIVNIGSSRSTVNEYLDFLFEKIYKLPLLWEVYDQLPMKSKLLVLGYLSGLIVASETNVRHELPYSLIKRLLDIFNKSGDVIFKLTQTSCAESSQELSYALQILSVLSGDHHYLDSLQSNVDLLINACAILINMNRLGKTSEHIFKPIQKLKDIQNPSEDIINNPVFGFKGFLIRLIGNLSWKSKRIQDLAREAEVIPVILDCCNIDAKNPFIMQWVILAIHNLCEDNLQNQAIISGLTQQGVVYSEVLNEFGISSYTEELLSSKINNFNFQ</sequence>
<name>A0A834I7U1_RHYFE</name>
<evidence type="ECO:0000256" key="2">
    <source>
        <dbReference type="ARBA" id="ARBA00018804"/>
    </source>
</evidence>
<evidence type="ECO:0000256" key="1">
    <source>
        <dbReference type="ARBA" id="ARBA00008384"/>
    </source>
</evidence>
<dbReference type="PANTHER" id="PTHR13255:SF0">
    <property type="entry name" value="ATAXIN-10"/>
    <property type="match status" value="1"/>
</dbReference>
<dbReference type="OrthoDB" id="379794at2759"/>
<dbReference type="GO" id="GO:0031175">
    <property type="term" value="P:neuron projection development"/>
    <property type="evidence" value="ECO:0007669"/>
    <property type="project" value="TreeGrafter"/>
</dbReference>
<evidence type="ECO:0000256" key="5">
    <source>
        <dbReference type="ARBA" id="ARBA00045173"/>
    </source>
</evidence>